<name>A0A2I0BAX0_9ASPA</name>
<feature type="domain" description="Ethylene-responsive binding factor-associated repression" evidence="6">
    <location>
        <begin position="3"/>
        <end position="30"/>
    </location>
</feature>
<evidence type="ECO:0000256" key="3">
    <source>
        <dbReference type="ARBA" id="ARBA00023242"/>
    </source>
</evidence>
<evidence type="ECO:0000313" key="9">
    <source>
        <dbReference type="Proteomes" id="UP000236161"/>
    </source>
</evidence>
<dbReference type="InterPro" id="IPR012463">
    <property type="entry name" value="Ninja_motif"/>
</dbReference>
<feature type="region of interest" description="Disordered" evidence="5">
    <location>
        <begin position="55"/>
        <end position="84"/>
    </location>
</feature>
<dbReference type="Pfam" id="PF07897">
    <property type="entry name" value="EAR"/>
    <property type="match status" value="1"/>
</dbReference>
<dbReference type="PANTHER" id="PTHR31413:SF31">
    <property type="entry name" value="NINJA-FAMILY PROTEIN AFP3"/>
    <property type="match status" value="1"/>
</dbReference>
<dbReference type="Pfam" id="PF16136">
    <property type="entry name" value="NLS_NINJA_AFP"/>
    <property type="match status" value="1"/>
</dbReference>
<keyword evidence="3 4" id="KW-0539">Nucleus</keyword>
<dbReference type="Pfam" id="PF16135">
    <property type="entry name" value="TDBD"/>
    <property type="match status" value="1"/>
</dbReference>
<evidence type="ECO:0000259" key="7">
    <source>
        <dbReference type="Pfam" id="PF16135"/>
    </source>
</evidence>
<protein>
    <recommendedName>
        <fullName evidence="4">Ninja-family protein</fullName>
    </recommendedName>
    <alternativeName>
        <fullName evidence="4">ABI-binding protein</fullName>
    </alternativeName>
</protein>
<reference evidence="8 9" key="1">
    <citation type="journal article" date="2017" name="Nature">
        <title>The Apostasia genome and the evolution of orchids.</title>
        <authorList>
            <person name="Zhang G.Q."/>
            <person name="Liu K.W."/>
            <person name="Li Z."/>
            <person name="Lohaus R."/>
            <person name="Hsiao Y.Y."/>
            <person name="Niu S.C."/>
            <person name="Wang J.Y."/>
            <person name="Lin Y.C."/>
            <person name="Xu Q."/>
            <person name="Chen L.J."/>
            <person name="Yoshida K."/>
            <person name="Fujiwara S."/>
            <person name="Wang Z.W."/>
            <person name="Zhang Y.Q."/>
            <person name="Mitsuda N."/>
            <person name="Wang M."/>
            <person name="Liu G.H."/>
            <person name="Pecoraro L."/>
            <person name="Huang H.X."/>
            <person name="Xiao X.J."/>
            <person name="Lin M."/>
            <person name="Wu X.Y."/>
            <person name="Wu W.L."/>
            <person name="Chen Y.Y."/>
            <person name="Chang S.B."/>
            <person name="Sakamoto S."/>
            <person name="Ohme-Takagi M."/>
            <person name="Yagi M."/>
            <person name="Zeng S.J."/>
            <person name="Shen C.Y."/>
            <person name="Yeh C.M."/>
            <person name="Luo Y.B."/>
            <person name="Tsai W.C."/>
            <person name="Van de Peer Y."/>
            <person name="Liu Z.J."/>
        </authorList>
    </citation>
    <scope>NUCLEOTIDE SEQUENCE [LARGE SCALE GENOMIC DNA]</scope>
    <source>
        <strain evidence="9">cv. Shenzhen</strain>
        <tissue evidence="8">Stem</tissue>
    </source>
</reference>
<comment type="function">
    <text evidence="4">Acts as a negative regulator of abscisic acid (ABA) response.</text>
</comment>
<sequence>MDLTLGLSLGGCFTNDPKETRLVRSSSTAALTMAPKEKEILPSAAPIARTCSLPLDEEDENRKRKEMQSLKRMEAKMKRSVKRNSLREMMPCVSTKVEGPDGKRVEGFLYKYRKGEEVRILCVCHGSFLSPAEFIKHAGGGDVDNPLRHILVKPKLIN</sequence>
<evidence type="ECO:0000256" key="5">
    <source>
        <dbReference type="SAM" id="MobiDB-lite"/>
    </source>
</evidence>
<keyword evidence="9" id="KW-1185">Reference proteome</keyword>
<evidence type="ECO:0000256" key="4">
    <source>
        <dbReference type="RuleBase" id="RU369029"/>
    </source>
</evidence>
<dbReference type="GO" id="GO:0005634">
    <property type="term" value="C:nucleus"/>
    <property type="evidence" value="ECO:0007669"/>
    <property type="project" value="UniProtKB-SubCell"/>
</dbReference>
<dbReference type="InterPro" id="IPR032310">
    <property type="entry name" value="NLS_NINJA_AFP-like"/>
</dbReference>
<dbReference type="InterPro" id="IPR031307">
    <property type="entry name" value="Ninja_fam"/>
</dbReference>
<accession>A0A2I0BAX0</accession>
<dbReference type="EMBL" id="KZ451899">
    <property type="protein sequence ID" value="PKA64936.1"/>
    <property type="molecule type" value="Genomic_DNA"/>
</dbReference>
<feature type="domain" description="Tify" evidence="7">
    <location>
        <begin position="119"/>
        <end position="152"/>
    </location>
</feature>
<evidence type="ECO:0000256" key="1">
    <source>
        <dbReference type="ARBA" id="ARBA00004123"/>
    </source>
</evidence>
<dbReference type="GO" id="GO:0007165">
    <property type="term" value="P:signal transduction"/>
    <property type="evidence" value="ECO:0007669"/>
    <property type="project" value="InterPro"/>
</dbReference>
<dbReference type="GO" id="GO:0045892">
    <property type="term" value="P:negative regulation of DNA-templated transcription"/>
    <property type="evidence" value="ECO:0007669"/>
    <property type="project" value="TreeGrafter"/>
</dbReference>
<comment type="similarity">
    <text evidence="2 4">Belongs to the Ninja family.</text>
</comment>
<dbReference type="PANTHER" id="PTHR31413">
    <property type="entry name" value="AFP HOMOLOG 2"/>
    <property type="match status" value="1"/>
</dbReference>
<evidence type="ECO:0000256" key="2">
    <source>
        <dbReference type="ARBA" id="ARBA00006081"/>
    </source>
</evidence>
<dbReference type="AlphaFoldDB" id="A0A2I0BAX0"/>
<proteinExistence type="inferred from homology"/>
<dbReference type="OrthoDB" id="667358at2759"/>
<evidence type="ECO:0000313" key="8">
    <source>
        <dbReference type="EMBL" id="PKA64936.1"/>
    </source>
</evidence>
<dbReference type="InterPro" id="IPR032308">
    <property type="entry name" value="TDBD"/>
</dbReference>
<evidence type="ECO:0000259" key="6">
    <source>
        <dbReference type="Pfam" id="PF07897"/>
    </source>
</evidence>
<comment type="subcellular location">
    <subcellularLocation>
        <location evidence="1 4">Nucleus</location>
    </subcellularLocation>
</comment>
<gene>
    <name evidence="8" type="primary">AFP3</name>
    <name evidence="8" type="ORF">AXF42_Ash011538</name>
</gene>
<dbReference type="Proteomes" id="UP000236161">
    <property type="component" value="Unassembled WGS sequence"/>
</dbReference>
<organism evidence="8 9">
    <name type="scientific">Apostasia shenzhenica</name>
    <dbReference type="NCBI Taxonomy" id="1088818"/>
    <lineage>
        <taxon>Eukaryota</taxon>
        <taxon>Viridiplantae</taxon>
        <taxon>Streptophyta</taxon>
        <taxon>Embryophyta</taxon>
        <taxon>Tracheophyta</taxon>
        <taxon>Spermatophyta</taxon>
        <taxon>Magnoliopsida</taxon>
        <taxon>Liliopsida</taxon>
        <taxon>Asparagales</taxon>
        <taxon>Orchidaceae</taxon>
        <taxon>Apostasioideae</taxon>
        <taxon>Apostasia</taxon>
    </lineage>
</organism>
<dbReference type="STRING" id="1088818.A0A2I0BAX0"/>
<feature type="compositionally biased region" description="Basic and acidic residues" evidence="5">
    <location>
        <begin position="60"/>
        <end position="77"/>
    </location>
</feature>